<gene>
    <name evidence="3" type="ORF">UFOVP1140_27</name>
    <name evidence="4" type="ORF">UFOVP1258_10</name>
    <name evidence="5" type="ORF">UFOVP1500_3</name>
    <name evidence="6" type="ORF">UFOVP1588_18</name>
    <name evidence="1" type="ORF">UFOVP544_3</name>
    <name evidence="2" type="ORF">UFOVP976_23</name>
</gene>
<accession>A0A6J5PS55</accession>
<reference evidence="2" key="1">
    <citation type="submission" date="2020-05" db="EMBL/GenBank/DDBJ databases">
        <authorList>
            <person name="Chiriac C."/>
            <person name="Salcher M."/>
            <person name="Ghai R."/>
            <person name="Kavagutti S V."/>
        </authorList>
    </citation>
    <scope>NUCLEOTIDE SEQUENCE</scope>
</reference>
<dbReference type="EMBL" id="LR796532">
    <property type="protein sequence ID" value="CAB4149812.1"/>
    <property type="molecule type" value="Genomic_DNA"/>
</dbReference>
<dbReference type="Gene3D" id="3.40.50.300">
    <property type="entry name" value="P-loop containing nucleotide triphosphate hydrolases"/>
    <property type="match status" value="1"/>
</dbReference>
<dbReference type="EMBL" id="LR797205">
    <property type="protein sequence ID" value="CAB4194086.1"/>
    <property type="molecule type" value="Genomic_DNA"/>
</dbReference>
<sequence length="488" mass="54516">MTEPTTAQSGSNRLTEVLKGYTEPRIHSPVLDLPSKGQEMIDFCKEIGFELLPWQQWLAIQAHRYHPDTGRWAHPIVGLMIARQQGKSTFMALRILTGMVLWDEKLQLATAHKLTTSSEIFYKVLQIIEDNPKLTSLFEKKFESKGSQEIRLNGARYLIRAGNSASRGIAAPSTIHIDEAREFDGESGQELWASMRYTQMSSPNPQAWLYSNAGHAQSELLIKMRERGLAAASGAPDNIGWFEWSAESGAAIDDVEAWRQSNPSLGYTVNIENIREALSDREDIFRTEVLCQFVDMINPVVLPSEFEKCKDENVKLDPEKDTWLAIDLSPDRKHAALVASQRLDKNKFVISLLQTWYNPTHLDDKLLANEIAPWVRKFPTNLVAYSNLTAASVASRLVPAGIPIHEINTPEYQQSCDEYLSAISAQRLVHTGQEELTKQVLAAVRLNRGDGGWVMGRKASGIICAAVAASMVSHFATRAETEIDIQVG</sequence>
<dbReference type="EMBL" id="LR797449">
    <property type="protein sequence ID" value="CAB4216978.1"/>
    <property type="molecule type" value="Genomic_DNA"/>
</dbReference>
<organism evidence="2">
    <name type="scientific">uncultured Caudovirales phage</name>
    <dbReference type="NCBI Taxonomy" id="2100421"/>
    <lineage>
        <taxon>Viruses</taxon>
        <taxon>Duplodnaviria</taxon>
        <taxon>Heunggongvirae</taxon>
        <taxon>Uroviricota</taxon>
        <taxon>Caudoviricetes</taxon>
        <taxon>Peduoviridae</taxon>
        <taxon>Maltschvirus</taxon>
        <taxon>Maltschvirus maltsch</taxon>
    </lineage>
</organism>
<evidence type="ECO:0000313" key="1">
    <source>
        <dbReference type="EMBL" id="CAB4149812.1"/>
    </source>
</evidence>
<dbReference type="EMBL" id="LR796914">
    <property type="protein sequence ID" value="CAB4173992.1"/>
    <property type="molecule type" value="Genomic_DNA"/>
</dbReference>
<proteinExistence type="predicted"/>
<dbReference type="InterPro" id="IPR027417">
    <property type="entry name" value="P-loop_NTPase"/>
</dbReference>
<dbReference type="PANTHER" id="PTHR41287">
    <property type="match status" value="1"/>
</dbReference>
<dbReference type="EMBL" id="LR797084">
    <property type="protein sequence ID" value="CAB4185989.1"/>
    <property type="molecule type" value="Genomic_DNA"/>
</dbReference>
<protein>
    <submittedName>
        <fullName evidence="2">Terminase large subunit, Lambdalikevirus-type</fullName>
    </submittedName>
</protein>
<dbReference type="InterPro" id="IPR005021">
    <property type="entry name" value="Terminase_largesu-like"/>
</dbReference>
<dbReference type="EMBL" id="LR798424">
    <property type="protein sequence ID" value="CAB5231022.1"/>
    <property type="molecule type" value="Genomic_DNA"/>
</dbReference>
<evidence type="ECO:0000313" key="6">
    <source>
        <dbReference type="EMBL" id="CAB5231022.1"/>
    </source>
</evidence>
<name>A0A6J5PS55_9CAUD</name>
<dbReference type="PANTHER" id="PTHR41287:SF1">
    <property type="entry name" value="PROTEIN YMFN"/>
    <property type="match status" value="1"/>
</dbReference>
<evidence type="ECO:0000313" key="2">
    <source>
        <dbReference type="EMBL" id="CAB4173992.1"/>
    </source>
</evidence>
<evidence type="ECO:0000313" key="3">
    <source>
        <dbReference type="EMBL" id="CAB4185989.1"/>
    </source>
</evidence>
<evidence type="ECO:0000313" key="5">
    <source>
        <dbReference type="EMBL" id="CAB4216978.1"/>
    </source>
</evidence>
<evidence type="ECO:0000313" key="4">
    <source>
        <dbReference type="EMBL" id="CAB4194086.1"/>
    </source>
</evidence>